<feature type="transmembrane region" description="Helical" evidence="6">
    <location>
        <begin position="187"/>
        <end position="209"/>
    </location>
</feature>
<organism evidence="7 8">
    <name type="scientific">Galdieria yellowstonensis</name>
    <dbReference type="NCBI Taxonomy" id="3028027"/>
    <lineage>
        <taxon>Eukaryota</taxon>
        <taxon>Rhodophyta</taxon>
        <taxon>Bangiophyceae</taxon>
        <taxon>Galdieriales</taxon>
        <taxon>Galdieriaceae</taxon>
        <taxon>Galdieria</taxon>
    </lineage>
</organism>
<dbReference type="Gene3D" id="1.20.1260.100">
    <property type="entry name" value="TspO/MBR protein"/>
    <property type="match status" value="1"/>
</dbReference>
<protein>
    <submittedName>
        <fullName evidence="7">Uncharacterized protein</fullName>
    </submittedName>
</protein>
<evidence type="ECO:0000256" key="6">
    <source>
        <dbReference type="SAM" id="Phobius"/>
    </source>
</evidence>
<feature type="transmembrane region" description="Helical" evidence="6">
    <location>
        <begin position="6"/>
        <end position="28"/>
    </location>
</feature>
<evidence type="ECO:0000313" key="7">
    <source>
        <dbReference type="EMBL" id="KAK4526172.1"/>
    </source>
</evidence>
<evidence type="ECO:0000256" key="2">
    <source>
        <dbReference type="ARBA" id="ARBA00007524"/>
    </source>
</evidence>
<keyword evidence="8" id="KW-1185">Reference proteome</keyword>
<dbReference type="PANTHER" id="PTHR10057">
    <property type="entry name" value="PERIPHERAL-TYPE BENZODIAZEPINE RECEPTOR"/>
    <property type="match status" value="1"/>
</dbReference>
<sequence>MFDWYFVTYHFVVETLLLTCYFTCLSFVRRILFPAAKLVPISSIRLPTSYMDATFTLAGCRNDCRAVYFPISDLGGLTSVFICAIIIICASFFLHLPSMWERRVQLSHPTLSLNHSWYAQLVKPWWTPSPIVFASVGIIVKILQSYALALVFECCHQRSLSIPIFLVLSYVVVADLFHQVFFVQHDLVGGLVIILVLICFAVVIFLVFIRIALVAAYLLVPLFLWLIVACSVTVSIVWMNRTNQRIHWE</sequence>
<evidence type="ECO:0000256" key="3">
    <source>
        <dbReference type="ARBA" id="ARBA00022692"/>
    </source>
</evidence>
<gene>
    <name evidence="7" type="ORF">GAYE_SCF20G4086</name>
</gene>
<dbReference type="EMBL" id="JANCYU010000037">
    <property type="protein sequence ID" value="KAK4526172.1"/>
    <property type="molecule type" value="Genomic_DNA"/>
</dbReference>
<reference evidence="7 8" key="1">
    <citation type="submission" date="2022-07" db="EMBL/GenBank/DDBJ databases">
        <title>Genome-wide signatures of adaptation to extreme environments.</title>
        <authorList>
            <person name="Cho C.H."/>
            <person name="Yoon H.S."/>
        </authorList>
    </citation>
    <scope>NUCLEOTIDE SEQUENCE [LARGE SCALE GENOMIC DNA]</scope>
    <source>
        <strain evidence="7 8">108.79 E11</strain>
    </source>
</reference>
<dbReference type="InterPro" id="IPR038330">
    <property type="entry name" value="TspO/MBR-related_sf"/>
</dbReference>
<evidence type="ECO:0000313" key="8">
    <source>
        <dbReference type="Proteomes" id="UP001300502"/>
    </source>
</evidence>
<comment type="caution">
    <text evidence="7">The sequence shown here is derived from an EMBL/GenBank/DDBJ whole genome shotgun (WGS) entry which is preliminary data.</text>
</comment>
<evidence type="ECO:0000256" key="5">
    <source>
        <dbReference type="ARBA" id="ARBA00023136"/>
    </source>
</evidence>
<accession>A0AAV9IFN7</accession>
<dbReference type="InterPro" id="IPR004307">
    <property type="entry name" value="TspO_MBR"/>
</dbReference>
<comment type="similarity">
    <text evidence="2">Belongs to the TspO/BZRP family.</text>
</comment>
<feature type="transmembrane region" description="Helical" evidence="6">
    <location>
        <begin position="74"/>
        <end position="96"/>
    </location>
</feature>
<dbReference type="Proteomes" id="UP001300502">
    <property type="component" value="Unassembled WGS sequence"/>
</dbReference>
<keyword evidence="4 6" id="KW-1133">Transmembrane helix</keyword>
<keyword evidence="3 6" id="KW-0812">Transmembrane</keyword>
<feature type="transmembrane region" description="Helical" evidence="6">
    <location>
        <begin position="216"/>
        <end position="239"/>
    </location>
</feature>
<dbReference type="CDD" id="cd15904">
    <property type="entry name" value="TSPO_MBR"/>
    <property type="match status" value="1"/>
</dbReference>
<dbReference type="GO" id="GO:0033013">
    <property type="term" value="P:tetrapyrrole metabolic process"/>
    <property type="evidence" value="ECO:0007669"/>
    <property type="project" value="UniProtKB-ARBA"/>
</dbReference>
<keyword evidence="5 6" id="KW-0472">Membrane</keyword>
<dbReference type="Pfam" id="PF03073">
    <property type="entry name" value="TspO_MBR"/>
    <property type="match status" value="1"/>
</dbReference>
<proteinExistence type="inferred from homology"/>
<dbReference type="PANTHER" id="PTHR10057:SF0">
    <property type="entry name" value="TRANSLOCATOR PROTEIN"/>
    <property type="match status" value="1"/>
</dbReference>
<feature type="transmembrane region" description="Helical" evidence="6">
    <location>
        <begin position="131"/>
        <end position="152"/>
    </location>
</feature>
<evidence type="ECO:0000256" key="4">
    <source>
        <dbReference type="ARBA" id="ARBA00022989"/>
    </source>
</evidence>
<comment type="subcellular location">
    <subcellularLocation>
        <location evidence="1">Membrane</location>
        <topology evidence="1">Multi-pass membrane protein</topology>
    </subcellularLocation>
</comment>
<dbReference type="AlphaFoldDB" id="A0AAV9IFN7"/>
<evidence type="ECO:0000256" key="1">
    <source>
        <dbReference type="ARBA" id="ARBA00004141"/>
    </source>
</evidence>
<feature type="transmembrane region" description="Helical" evidence="6">
    <location>
        <begin position="164"/>
        <end position="181"/>
    </location>
</feature>
<dbReference type="GO" id="GO:0016020">
    <property type="term" value="C:membrane"/>
    <property type="evidence" value="ECO:0007669"/>
    <property type="project" value="UniProtKB-SubCell"/>
</dbReference>
<name>A0AAV9IFN7_9RHOD</name>